<protein>
    <recommendedName>
        <fullName evidence="2">DNA polymerase III subunit delta</fullName>
        <ecNumber evidence="1">2.7.7.7</ecNumber>
    </recommendedName>
</protein>
<dbReference type="SUPFAM" id="SSF52540">
    <property type="entry name" value="P-loop containing nucleoside triphosphate hydrolases"/>
    <property type="match status" value="1"/>
</dbReference>
<reference evidence="11 12" key="1">
    <citation type="submission" date="2018-05" db="EMBL/GenBank/DDBJ databases">
        <title>Marinilabilia rubrum sp. nov., isolated from saltern sediment.</title>
        <authorList>
            <person name="Zhang R."/>
        </authorList>
    </citation>
    <scope>NUCLEOTIDE SEQUENCE [LARGE SCALE GENOMIC DNA]</scope>
    <source>
        <strain evidence="11 12">WTE16</strain>
    </source>
</reference>
<dbReference type="InterPro" id="IPR027417">
    <property type="entry name" value="P-loop_NTPase"/>
</dbReference>
<evidence type="ECO:0000256" key="8">
    <source>
        <dbReference type="ARBA" id="ARBA00049244"/>
    </source>
</evidence>
<proteinExistence type="inferred from homology"/>
<dbReference type="RefSeq" id="WP_109264072.1">
    <property type="nucleotide sequence ID" value="NZ_QEWP01000005.1"/>
</dbReference>
<dbReference type="SUPFAM" id="SSF48019">
    <property type="entry name" value="post-AAA+ oligomerization domain-like"/>
    <property type="match status" value="1"/>
</dbReference>
<evidence type="ECO:0000256" key="7">
    <source>
        <dbReference type="ARBA" id="ARBA00034754"/>
    </source>
</evidence>
<comment type="similarity">
    <text evidence="7">Belongs to the DNA polymerase HolA subunit family.</text>
</comment>
<organism evidence="11 12">
    <name type="scientific">Marinilabilia rubra</name>
    <dbReference type="NCBI Taxonomy" id="2162893"/>
    <lineage>
        <taxon>Bacteria</taxon>
        <taxon>Pseudomonadati</taxon>
        <taxon>Bacteroidota</taxon>
        <taxon>Bacteroidia</taxon>
        <taxon>Marinilabiliales</taxon>
        <taxon>Marinilabiliaceae</taxon>
        <taxon>Marinilabilia</taxon>
    </lineage>
</organism>
<dbReference type="PANTHER" id="PTHR34388:SF1">
    <property type="entry name" value="DNA POLYMERASE III SUBUNIT DELTA"/>
    <property type="match status" value="1"/>
</dbReference>
<dbReference type="AlphaFoldDB" id="A0A2U2BA62"/>
<dbReference type="Proteomes" id="UP000244956">
    <property type="component" value="Unassembled WGS sequence"/>
</dbReference>
<dbReference type="Pfam" id="PF21694">
    <property type="entry name" value="DNA_pol3_delta_C"/>
    <property type="match status" value="1"/>
</dbReference>
<dbReference type="Gene3D" id="1.20.272.10">
    <property type="match status" value="1"/>
</dbReference>
<dbReference type="Gene3D" id="3.40.50.300">
    <property type="entry name" value="P-loop containing nucleotide triphosphate hydrolases"/>
    <property type="match status" value="1"/>
</dbReference>
<evidence type="ECO:0000256" key="3">
    <source>
        <dbReference type="ARBA" id="ARBA00022679"/>
    </source>
</evidence>
<sequence length="333" mass="38398">MTFEEIVTHLKQGNYAQVYFLTGEEPWYADYITDYIAKNALKEDEKPFNQTILYGRDVDAVDLVHSARRYPMMAPKQVIIVKEAQNIKKFDPLESYLNAPAPTTILVINYRDKFDKRKKVWKALNKKEFVKLETKKLYDNQVGPWISKYLKSIGLAIEPKANQMLVDHLGNKLTNVVKALDKLKVAVGTDVKTITPKHIEDYIGISKDFNMFELQNAIVKGEVVKANQIARVFGQNPKEYPIQMTIGVLFSFFSKLLLYIATKDKSQQNIASKLGIPPFFVKDYQMASRRFNWNKSRHVVSLLREYDMKSKGFNNNSATPGDLLQELVFKIMH</sequence>
<dbReference type="GO" id="GO:0003677">
    <property type="term" value="F:DNA binding"/>
    <property type="evidence" value="ECO:0007669"/>
    <property type="project" value="InterPro"/>
</dbReference>
<name>A0A2U2BA62_9BACT</name>
<accession>A0A2U2BA62</accession>
<dbReference type="PANTHER" id="PTHR34388">
    <property type="entry name" value="DNA POLYMERASE III SUBUNIT DELTA"/>
    <property type="match status" value="1"/>
</dbReference>
<dbReference type="NCBIfam" id="TIGR01128">
    <property type="entry name" value="holA"/>
    <property type="match status" value="1"/>
</dbReference>
<evidence type="ECO:0000256" key="5">
    <source>
        <dbReference type="ARBA" id="ARBA00022705"/>
    </source>
</evidence>
<dbReference type="InterPro" id="IPR005790">
    <property type="entry name" value="DNA_polIII_delta"/>
</dbReference>
<keyword evidence="5" id="KW-0235">DNA replication</keyword>
<keyword evidence="12" id="KW-1185">Reference proteome</keyword>
<evidence type="ECO:0000256" key="4">
    <source>
        <dbReference type="ARBA" id="ARBA00022695"/>
    </source>
</evidence>
<dbReference type="Gene3D" id="1.10.8.60">
    <property type="match status" value="1"/>
</dbReference>
<dbReference type="GO" id="GO:0009360">
    <property type="term" value="C:DNA polymerase III complex"/>
    <property type="evidence" value="ECO:0007669"/>
    <property type="project" value="InterPro"/>
</dbReference>
<evidence type="ECO:0000313" key="11">
    <source>
        <dbReference type="EMBL" id="PWD99971.1"/>
    </source>
</evidence>
<comment type="catalytic activity">
    <reaction evidence="8">
        <text>DNA(n) + a 2'-deoxyribonucleoside 5'-triphosphate = DNA(n+1) + diphosphate</text>
        <dbReference type="Rhea" id="RHEA:22508"/>
        <dbReference type="Rhea" id="RHEA-COMP:17339"/>
        <dbReference type="Rhea" id="RHEA-COMP:17340"/>
        <dbReference type="ChEBI" id="CHEBI:33019"/>
        <dbReference type="ChEBI" id="CHEBI:61560"/>
        <dbReference type="ChEBI" id="CHEBI:173112"/>
        <dbReference type="EC" id="2.7.7.7"/>
    </reaction>
</comment>
<dbReference type="InterPro" id="IPR008921">
    <property type="entry name" value="DNA_pol3_clamp-load_cplx_C"/>
</dbReference>
<dbReference type="GO" id="GO:0006261">
    <property type="term" value="P:DNA-templated DNA replication"/>
    <property type="evidence" value="ECO:0007669"/>
    <property type="project" value="TreeGrafter"/>
</dbReference>
<keyword evidence="6" id="KW-0239">DNA-directed DNA polymerase</keyword>
<keyword evidence="3" id="KW-0808">Transferase</keyword>
<evidence type="ECO:0000313" key="12">
    <source>
        <dbReference type="Proteomes" id="UP000244956"/>
    </source>
</evidence>
<dbReference type="InterPro" id="IPR010372">
    <property type="entry name" value="DNA_pol3_delta_N"/>
</dbReference>
<dbReference type="GO" id="GO:0003887">
    <property type="term" value="F:DNA-directed DNA polymerase activity"/>
    <property type="evidence" value="ECO:0007669"/>
    <property type="project" value="UniProtKB-KW"/>
</dbReference>
<feature type="domain" description="DNA polymerase III delta N-terminal" evidence="9">
    <location>
        <begin position="19"/>
        <end position="130"/>
    </location>
</feature>
<evidence type="ECO:0000256" key="2">
    <source>
        <dbReference type="ARBA" id="ARBA00017703"/>
    </source>
</evidence>
<dbReference type="Pfam" id="PF06144">
    <property type="entry name" value="DNA_pol3_delta"/>
    <property type="match status" value="1"/>
</dbReference>
<evidence type="ECO:0000259" key="10">
    <source>
        <dbReference type="Pfam" id="PF21694"/>
    </source>
</evidence>
<evidence type="ECO:0000259" key="9">
    <source>
        <dbReference type="Pfam" id="PF06144"/>
    </source>
</evidence>
<evidence type="ECO:0000256" key="1">
    <source>
        <dbReference type="ARBA" id="ARBA00012417"/>
    </source>
</evidence>
<dbReference type="EC" id="2.7.7.7" evidence="1"/>
<gene>
    <name evidence="11" type="primary">holA</name>
    <name evidence="11" type="ORF">DDZ16_08555</name>
</gene>
<comment type="caution">
    <text evidence="11">The sequence shown here is derived from an EMBL/GenBank/DDBJ whole genome shotgun (WGS) entry which is preliminary data.</text>
</comment>
<evidence type="ECO:0000256" key="6">
    <source>
        <dbReference type="ARBA" id="ARBA00022932"/>
    </source>
</evidence>
<feature type="domain" description="DNA polymerase III delta subunit-like C-terminal" evidence="10">
    <location>
        <begin position="210"/>
        <end position="312"/>
    </location>
</feature>
<dbReference type="OrthoDB" id="1172326at2"/>
<dbReference type="EMBL" id="QEWP01000005">
    <property type="protein sequence ID" value="PWD99971.1"/>
    <property type="molecule type" value="Genomic_DNA"/>
</dbReference>
<dbReference type="InterPro" id="IPR048466">
    <property type="entry name" value="DNA_pol3_delta-like_C"/>
</dbReference>
<keyword evidence="4" id="KW-0548">Nucleotidyltransferase</keyword>